<evidence type="ECO:0000313" key="2">
    <source>
        <dbReference type="EMBL" id="TWT34157.1"/>
    </source>
</evidence>
<dbReference type="Proteomes" id="UP000318878">
    <property type="component" value="Unassembled WGS sequence"/>
</dbReference>
<dbReference type="PANTHER" id="PTHR37946:SF1">
    <property type="entry name" value="SLL1969 PROTEIN"/>
    <property type="match status" value="1"/>
</dbReference>
<dbReference type="InterPro" id="IPR029058">
    <property type="entry name" value="AB_hydrolase_fold"/>
</dbReference>
<sequence length="214" mass="23882">MIDSATPTRNEKVALIHGFASTPLLLKRLERQIAAAGFGTQRYGYFSLIGDIEAFAQRFAKTLEKIDHEANVERLHIVAHSLGGLVARRALQIYRPEHLGRVVFLASPHRGLYAGRFWGGLLNLFRCRAVAQMSDVPGSYVNQLAAPDFEFAAIAATYDHLVPEQSARLEGCSDYRIYPTMHTALLLRQDVAHDICNYLEHGRFLDASLTKEAS</sequence>
<keyword evidence="3" id="KW-1185">Reference proteome</keyword>
<gene>
    <name evidence="2" type="ORF">Enr8_15500</name>
</gene>
<dbReference type="RefSeq" id="WP_146430137.1">
    <property type="nucleotide sequence ID" value="NZ_SJPF01000002.1"/>
</dbReference>
<protein>
    <submittedName>
        <fullName evidence="2">Alpha/beta hydrolase family protein</fullName>
    </submittedName>
</protein>
<dbReference type="Gene3D" id="3.40.50.1820">
    <property type="entry name" value="alpha/beta hydrolase"/>
    <property type="match status" value="1"/>
</dbReference>
<keyword evidence="2" id="KW-0378">Hydrolase</keyword>
<dbReference type="OrthoDB" id="556502at2"/>
<comment type="caution">
    <text evidence="2">The sequence shown here is derived from an EMBL/GenBank/DDBJ whole genome shotgun (WGS) entry which is preliminary data.</text>
</comment>
<feature type="domain" description="DUF676" evidence="1">
    <location>
        <begin position="15"/>
        <end position="111"/>
    </location>
</feature>
<organism evidence="2 3">
    <name type="scientific">Blastopirellula retiformator</name>
    <dbReference type="NCBI Taxonomy" id="2527970"/>
    <lineage>
        <taxon>Bacteria</taxon>
        <taxon>Pseudomonadati</taxon>
        <taxon>Planctomycetota</taxon>
        <taxon>Planctomycetia</taxon>
        <taxon>Pirellulales</taxon>
        <taxon>Pirellulaceae</taxon>
        <taxon>Blastopirellula</taxon>
    </lineage>
</organism>
<proteinExistence type="predicted"/>
<name>A0A5C5V8I3_9BACT</name>
<evidence type="ECO:0000259" key="1">
    <source>
        <dbReference type="Pfam" id="PF05057"/>
    </source>
</evidence>
<dbReference type="Pfam" id="PF05057">
    <property type="entry name" value="DUF676"/>
    <property type="match status" value="1"/>
</dbReference>
<reference evidence="2 3" key="1">
    <citation type="submission" date="2019-02" db="EMBL/GenBank/DDBJ databases">
        <title>Deep-cultivation of Planctomycetes and their phenomic and genomic characterization uncovers novel biology.</title>
        <authorList>
            <person name="Wiegand S."/>
            <person name="Jogler M."/>
            <person name="Boedeker C."/>
            <person name="Pinto D."/>
            <person name="Vollmers J."/>
            <person name="Rivas-Marin E."/>
            <person name="Kohn T."/>
            <person name="Peeters S.H."/>
            <person name="Heuer A."/>
            <person name="Rast P."/>
            <person name="Oberbeckmann S."/>
            <person name="Bunk B."/>
            <person name="Jeske O."/>
            <person name="Meyerdierks A."/>
            <person name="Storesund J.E."/>
            <person name="Kallscheuer N."/>
            <person name="Luecker S."/>
            <person name="Lage O.M."/>
            <person name="Pohl T."/>
            <person name="Merkel B.J."/>
            <person name="Hornburger P."/>
            <person name="Mueller R.-W."/>
            <person name="Bruemmer F."/>
            <person name="Labrenz M."/>
            <person name="Spormann A.M."/>
            <person name="Op Den Camp H."/>
            <person name="Overmann J."/>
            <person name="Amann R."/>
            <person name="Jetten M.S.M."/>
            <person name="Mascher T."/>
            <person name="Medema M.H."/>
            <person name="Devos D.P."/>
            <person name="Kaster A.-K."/>
            <person name="Ovreas L."/>
            <person name="Rohde M."/>
            <person name="Galperin M.Y."/>
            <person name="Jogler C."/>
        </authorList>
    </citation>
    <scope>NUCLEOTIDE SEQUENCE [LARGE SCALE GENOMIC DNA]</scope>
    <source>
        <strain evidence="2 3">Enr8</strain>
    </source>
</reference>
<dbReference type="InterPro" id="IPR007751">
    <property type="entry name" value="DUF676_lipase-like"/>
</dbReference>
<dbReference type="EMBL" id="SJPF01000002">
    <property type="protein sequence ID" value="TWT34157.1"/>
    <property type="molecule type" value="Genomic_DNA"/>
</dbReference>
<accession>A0A5C5V8I3</accession>
<evidence type="ECO:0000313" key="3">
    <source>
        <dbReference type="Proteomes" id="UP000318878"/>
    </source>
</evidence>
<dbReference type="SUPFAM" id="SSF53474">
    <property type="entry name" value="alpha/beta-Hydrolases"/>
    <property type="match status" value="1"/>
</dbReference>
<dbReference type="AlphaFoldDB" id="A0A5C5V8I3"/>
<dbReference type="PANTHER" id="PTHR37946">
    <property type="entry name" value="SLL1969 PROTEIN"/>
    <property type="match status" value="1"/>
</dbReference>
<dbReference type="GO" id="GO:0016787">
    <property type="term" value="F:hydrolase activity"/>
    <property type="evidence" value="ECO:0007669"/>
    <property type="project" value="UniProtKB-KW"/>
</dbReference>